<reference evidence="1" key="1">
    <citation type="submission" date="2017-08" db="EMBL/GenBank/DDBJ databases">
        <authorList>
            <person name="Polle J.E."/>
            <person name="Barry K."/>
            <person name="Cushman J."/>
            <person name="Schmutz J."/>
            <person name="Tran D."/>
            <person name="Hathwaick L.T."/>
            <person name="Yim W.C."/>
            <person name="Jenkins J."/>
            <person name="Mckie-Krisberg Z.M."/>
            <person name="Prochnik S."/>
            <person name="Lindquist E."/>
            <person name="Dockter R.B."/>
            <person name="Adam C."/>
            <person name="Molina H."/>
            <person name="Bunkerborg J."/>
            <person name="Jin E."/>
            <person name="Buchheim M."/>
            <person name="Magnuson J."/>
        </authorList>
    </citation>
    <scope>NUCLEOTIDE SEQUENCE</scope>
    <source>
        <strain evidence="1">CCAP 19/18</strain>
    </source>
</reference>
<accession>A0ABQ7H8B1</accession>
<protein>
    <submittedName>
        <fullName evidence="1">Uncharacterized protein</fullName>
    </submittedName>
</protein>
<comment type="caution">
    <text evidence="1">The sequence shown here is derived from an EMBL/GenBank/DDBJ whole genome shotgun (WGS) entry which is preliminary data.</text>
</comment>
<evidence type="ECO:0000313" key="1">
    <source>
        <dbReference type="EMBL" id="KAF5843086.1"/>
    </source>
</evidence>
<gene>
    <name evidence="1" type="ORF">DUNSADRAFT_2699</name>
</gene>
<dbReference type="EMBL" id="MU069449">
    <property type="protein sequence ID" value="KAF5843086.1"/>
    <property type="molecule type" value="Genomic_DNA"/>
</dbReference>
<proteinExistence type="predicted"/>
<sequence length="40" mass="4309">MSSFGARVKDFINHPAGPRTIHFWAPTVSVNTGASRGLPK</sequence>
<dbReference type="Proteomes" id="UP000815325">
    <property type="component" value="Unassembled WGS sequence"/>
</dbReference>
<organism evidence="1 2">
    <name type="scientific">Dunaliella salina</name>
    <name type="common">Green alga</name>
    <name type="synonym">Protococcus salinus</name>
    <dbReference type="NCBI Taxonomy" id="3046"/>
    <lineage>
        <taxon>Eukaryota</taxon>
        <taxon>Viridiplantae</taxon>
        <taxon>Chlorophyta</taxon>
        <taxon>core chlorophytes</taxon>
        <taxon>Chlorophyceae</taxon>
        <taxon>CS clade</taxon>
        <taxon>Chlamydomonadales</taxon>
        <taxon>Dunaliellaceae</taxon>
        <taxon>Dunaliella</taxon>
    </lineage>
</organism>
<name>A0ABQ7H8B1_DUNSA</name>
<evidence type="ECO:0000313" key="2">
    <source>
        <dbReference type="Proteomes" id="UP000815325"/>
    </source>
</evidence>
<keyword evidence="2" id="KW-1185">Reference proteome</keyword>